<dbReference type="InterPro" id="IPR011009">
    <property type="entry name" value="Kinase-like_dom_sf"/>
</dbReference>
<proteinExistence type="inferred from homology"/>
<evidence type="ECO:0000256" key="12">
    <source>
        <dbReference type="ARBA" id="ARBA00022741"/>
    </source>
</evidence>
<name>G0P6D4_CAEBE</name>
<keyword evidence="13" id="KW-0418">Kinase</keyword>
<evidence type="ECO:0000313" key="32">
    <source>
        <dbReference type="EMBL" id="EGT46409.1"/>
    </source>
</evidence>
<dbReference type="GO" id="GO:0005524">
    <property type="term" value="F:ATP binding"/>
    <property type="evidence" value="ECO:0007669"/>
    <property type="project" value="UniProtKB-UniRule"/>
</dbReference>
<keyword evidence="10" id="KW-0808">Transferase</keyword>
<evidence type="ECO:0000256" key="10">
    <source>
        <dbReference type="ARBA" id="ARBA00022679"/>
    </source>
</evidence>
<dbReference type="SMART" id="SM00219">
    <property type="entry name" value="TyrKc"/>
    <property type="match status" value="1"/>
</dbReference>
<dbReference type="EMBL" id="GL380097">
    <property type="protein sequence ID" value="EGT46409.1"/>
    <property type="molecule type" value="Genomic_DNA"/>
</dbReference>
<dbReference type="PANTHER" id="PTHR12586:SF1">
    <property type="entry name" value="CDP-DIACYLGLYCEROL--GLYCEROL-3-PHOSPHATE 3-PHOSPHATIDYLTRANSFERASE, MITOCHONDRIAL"/>
    <property type="match status" value="1"/>
</dbReference>
<keyword evidence="15 23" id="KW-0727">SH2 domain</keyword>
<evidence type="ECO:0000256" key="11">
    <source>
        <dbReference type="ARBA" id="ARBA00022737"/>
    </source>
</evidence>
<dbReference type="PRINTS" id="PR00678">
    <property type="entry name" value="PI3KINASEP85"/>
</dbReference>
<feature type="domain" description="PLD phosphodiesterase" evidence="30">
    <location>
        <begin position="121"/>
        <end position="147"/>
    </location>
</feature>
<sequence>MPGIPIDSSNIEILETPTLFYEKLLELVSKTERRLALSSLYLGEGELEKKLVSTTQERLNQKDIEVTVLLDYLRGTRRSSDGESSVTVLKPISDRAKVFLYHTPELNGIVKRILPQRADEIVGLQHMKLYIFDDNVLISGANLSDSYFTDRTDRWYLFKNCKPLADFFHEIVHTVGDTSFIVHEDQVVPSSKCDVHPYLGGSQSYRNLLKQRVENVINKYRESRENDKTVSKTWIYPVLQMGLLGIHQEYNLLNKIFATKEKDLKMTMASGYFNFIKDYEDLILNEGTYQLDILTASPFANGFFESKGFSKYIPPLYSNISEQFLSKQRRSNRLDVRMHQYFKEGWTFHAKGLWTEHNNKMMTLVGSSNYGYRSVHRDLEAQVMVVTSDQKLMERLRNEKDRLFECSSLLDIVALQQPEHHIPPIRSHSLGGSSSSPTSSTSSSDEFDDRQNKKKFWHERHVSNAEIERIINEFIANGNLKMNNGNSYNHHPHHFPTSIPISCSSHSIQSQSRMNNLNANRDLLSPGNDVIVTRTVSPSFYSHGMTNRDTVFRKDDHVRILGNTTDPAWYRARNANHEEGLVHADCVVRVNGQSYDNGIVRMRASGCDAGAASTASSTSSHHSTAAHHQPWFHSMISRENTEKLLRGKPDGTFLVRESTNFPGDFTLCMSYHGKVEHYRIEQTSGGQLTCDKEEYFSNLTQLVSHYKRDADGLCHRLVTPIICETATFSSNGSSSFGSSSTVDLEDRTSVFRHAGLVIPSNDIEVGDTIGHGEFGDVRLGTYKNRKVALKVSKRHGNGMLDSLLDEAKFMVGLSHPNLVTLVGVVLDDINVYMITEYMANGNLIDLLRSRGRHALERRQLMMFAMDICQGMCYLESKQIVHRDLAARNVLLDEDLVAKVSDFGLAKKANSQSHDSASGKFPIKWTAPEALRHSQFTTKSDVWSFGILLWEIFSFGRVPYPRIPHVAATNHLPAASATEVVEKKKIDLLPNEISSSSCDDVSFSMQFGESEQGQVICTKVRLRFIPIVSKERDVPQRSRFFDDFYDVPLTAIAKIEVAMVKNSNKGKLEKFHRIESNLSSMETVSLIRLILKDMRVVTIDLRRSQNGTHLANQILFFSKSGPIEKMTQVGAAMEDRGQKAKTPYNGYDAWHAELQRCNQRTDSSSNWNILALHKEGFSYSALGYPMFVVVSNFLSRTDIERQLQHYKQGRFPIWVWSRPHGNGSLFISADHENNVATPEIAAKMQDCIARCHLEKEKPHIIKLDSEFVTNVGKAFDNLLSLCAIEEEGRDMAVVVASLTQICCDPFYRTTTGLQQLIEKMWIALGHPYGERLLGRDEDSTRRLKPPVKATSSKTDVMPTWLLFLDCIAQLHRIYTFEFTFSPHVLIALWDLSLTGMVPSMTCNSLEEQLLSRVGGGPFPLDRYFEKSYSKMFGNIWHDSVLFMESIKKNQPVVPHSKFLQCEFIRPPTAFCDIHLWSDCYLRWILPANGRSSGKLSDELALDEKMIELAKKYHSSEWKKHIDLPEEFSTAYPYSVPEISRPIMELNDSEVVRPDDFDSISFSSTFNSMSFAHTPVHNNTTTESIFDQSTLEKRNRRAAATVGSESPVIVMRPKEQIVGYSKYAFDEPTQRPYSKTIETPILVNSASNHESSLYRPTPPRRSNTVRTDNRPIPPPRPIGLTPTRPEAILRVHIDHEDISPTTRVTRF</sequence>
<evidence type="ECO:0000256" key="1">
    <source>
        <dbReference type="ARBA" id="ARBA00003537"/>
    </source>
</evidence>
<dbReference type="SUPFAM" id="SSF56112">
    <property type="entry name" value="Protein kinase-like (PK-like)"/>
    <property type="match status" value="1"/>
</dbReference>
<dbReference type="GO" id="GO:0005739">
    <property type="term" value="C:mitochondrion"/>
    <property type="evidence" value="ECO:0007669"/>
    <property type="project" value="TreeGrafter"/>
</dbReference>
<dbReference type="InterPro" id="IPR035027">
    <property type="entry name" value="Csk-like_SH2"/>
</dbReference>
<dbReference type="InterPro" id="IPR010569">
    <property type="entry name" value="Myotubularin-like_Pase_dom"/>
</dbReference>
<evidence type="ECO:0000256" key="22">
    <source>
        <dbReference type="ARBA" id="ARBA00051245"/>
    </source>
</evidence>
<feature type="binding site" evidence="25">
    <location>
        <position position="790"/>
    </location>
    <ligand>
        <name>ATP</name>
        <dbReference type="ChEBI" id="CHEBI:30616"/>
    </ligand>
</feature>
<dbReference type="CDD" id="cd09135">
    <property type="entry name" value="PLDc_PGS1_euk_1"/>
    <property type="match status" value="1"/>
</dbReference>
<feature type="region of interest" description="Disordered" evidence="26">
    <location>
        <begin position="422"/>
        <end position="453"/>
    </location>
</feature>
<dbReference type="InterPro" id="IPR036860">
    <property type="entry name" value="SH2_dom_sf"/>
</dbReference>
<dbReference type="InParanoid" id="G0P6D4"/>
<dbReference type="GO" id="GO:0008444">
    <property type="term" value="F:CDP-diacylglycerol-glycerol-3-phosphate 3-phosphatidyltransferase activity"/>
    <property type="evidence" value="ECO:0007669"/>
    <property type="project" value="UniProtKB-EC"/>
</dbReference>
<dbReference type="FunFam" id="3.30.505.10:FF:000132">
    <property type="entry name" value="Tyrosine-protein kinase"/>
    <property type="match status" value="1"/>
</dbReference>
<comment type="similarity">
    <text evidence="3">Belongs to the protein-tyrosine phosphatase family. Non-receptor class myotubularin subfamily.</text>
</comment>
<evidence type="ECO:0000256" key="21">
    <source>
        <dbReference type="ARBA" id="ARBA00048586"/>
    </source>
</evidence>
<dbReference type="PROSITE" id="PS00109">
    <property type="entry name" value="PROTEIN_KINASE_TYR"/>
    <property type="match status" value="1"/>
</dbReference>
<keyword evidence="18" id="KW-0594">Phospholipid biosynthesis</keyword>
<feature type="domain" description="SH2" evidence="27">
    <location>
        <begin position="631"/>
        <end position="721"/>
    </location>
</feature>
<dbReference type="InterPro" id="IPR020635">
    <property type="entry name" value="Tyr_kinase_cat_dom"/>
</dbReference>
<evidence type="ECO:0000256" key="23">
    <source>
        <dbReference type="PROSITE-ProRule" id="PRU00191"/>
    </source>
</evidence>
<keyword evidence="16" id="KW-0443">Lipid metabolism</keyword>
<evidence type="ECO:0000256" key="25">
    <source>
        <dbReference type="PROSITE-ProRule" id="PRU10141"/>
    </source>
</evidence>
<dbReference type="PRINTS" id="PR00109">
    <property type="entry name" value="TYRKINASE"/>
</dbReference>
<dbReference type="PROSITE" id="PS50035">
    <property type="entry name" value="PLD"/>
    <property type="match status" value="1"/>
</dbReference>
<dbReference type="OrthoDB" id="271628at2759"/>
<evidence type="ECO:0000256" key="6">
    <source>
        <dbReference type="ARBA" id="ARBA00013170"/>
    </source>
</evidence>
<evidence type="ECO:0000256" key="5">
    <source>
        <dbReference type="ARBA" id="ARBA00011903"/>
    </source>
</evidence>
<keyword evidence="14 25" id="KW-0067">ATP-binding</keyword>
<evidence type="ECO:0000256" key="7">
    <source>
        <dbReference type="ARBA" id="ARBA00017921"/>
    </source>
</evidence>
<dbReference type="Gene3D" id="3.30.505.10">
    <property type="entry name" value="SH2 domain"/>
    <property type="match status" value="1"/>
</dbReference>
<evidence type="ECO:0000256" key="16">
    <source>
        <dbReference type="ARBA" id="ARBA00023098"/>
    </source>
</evidence>
<dbReference type="Gene3D" id="3.30.870.10">
    <property type="entry name" value="Endonuclease Chain A"/>
    <property type="match status" value="2"/>
</dbReference>
<evidence type="ECO:0000256" key="8">
    <source>
        <dbReference type="ARBA" id="ARBA00022443"/>
    </source>
</evidence>
<dbReference type="PROSITE" id="PS50002">
    <property type="entry name" value="SH3"/>
    <property type="match status" value="1"/>
</dbReference>
<dbReference type="InterPro" id="IPR001736">
    <property type="entry name" value="PLipase_D/transphosphatidylase"/>
</dbReference>
<dbReference type="PROSITE" id="PS00107">
    <property type="entry name" value="PROTEIN_KINASE_ATP"/>
    <property type="match status" value="1"/>
</dbReference>
<dbReference type="SMART" id="SM00252">
    <property type="entry name" value="SH2"/>
    <property type="match status" value="1"/>
</dbReference>
<dbReference type="CDD" id="cd09937">
    <property type="entry name" value="SH2_csk_like"/>
    <property type="match status" value="1"/>
</dbReference>
<dbReference type="STRING" id="135651.G0P6D4"/>
<evidence type="ECO:0000256" key="2">
    <source>
        <dbReference type="ARBA" id="ARBA00005042"/>
    </source>
</evidence>
<dbReference type="Pfam" id="PF00017">
    <property type="entry name" value="SH2"/>
    <property type="match status" value="1"/>
</dbReference>
<keyword evidence="8 24" id="KW-0728">SH3 domain</keyword>
<feature type="region of interest" description="Disordered" evidence="26">
    <location>
        <begin position="1645"/>
        <end position="1680"/>
    </location>
</feature>
<keyword evidence="12 25" id="KW-0547">Nucleotide-binding</keyword>
<comment type="function">
    <text evidence="1">Functions in the biosynthesis of the anionic phospholipids phosphatidylglycerol and cardiolipin.</text>
</comment>
<dbReference type="eggNOG" id="KOG0197">
    <property type="taxonomic scope" value="Eukaryota"/>
</dbReference>
<evidence type="ECO:0000256" key="3">
    <source>
        <dbReference type="ARBA" id="ARBA00007471"/>
    </source>
</evidence>
<evidence type="ECO:0000256" key="15">
    <source>
        <dbReference type="ARBA" id="ARBA00022999"/>
    </source>
</evidence>
<dbReference type="eggNOG" id="KOG3964">
    <property type="taxonomic scope" value="Eukaryota"/>
</dbReference>
<dbReference type="OMA" id="SNWNILA"/>
<dbReference type="Pfam" id="PF06602">
    <property type="entry name" value="Myotub-related"/>
    <property type="match status" value="1"/>
</dbReference>
<dbReference type="PROSITE" id="PS51339">
    <property type="entry name" value="PPASE_MYOTUBULARIN"/>
    <property type="match status" value="1"/>
</dbReference>
<evidence type="ECO:0000256" key="18">
    <source>
        <dbReference type="ARBA" id="ARBA00023209"/>
    </source>
</evidence>
<dbReference type="InterPro" id="IPR001245">
    <property type="entry name" value="Ser-Thr/Tyr_kinase_cat_dom"/>
</dbReference>
<evidence type="ECO:0000256" key="24">
    <source>
        <dbReference type="PROSITE-ProRule" id="PRU00192"/>
    </source>
</evidence>
<feature type="domain" description="Myotubularin phosphatase" evidence="31">
    <location>
        <begin position="1143"/>
        <end position="1479"/>
    </location>
</feature>
<organism evidence="33">
    <name type="scientific">Caenorhabditis brenneri</name>
    <name type="common">Nematode worm</name>
    <dbReference type="NCBI Taxonomy" id="135651"/>
    <lineage>
        <taxon>Eukaryota</taxon>
        <taxon>Metazoa</taxon>
        <taxon>Ecdysozoa</taxon>
        <taxon>Nematoda</taxon>
        <taxon>Chromadorea</taxon>
        <taxon>Rhabditida</taxon>
        <taxon>Rhabditina</taxon>
        <taxon>Rhabditomorpha</taxon>
        <taxon>Rhabditoidea</taxon>
        <taxon>Rhabditidae</taxon>
        <taxon>Peloderinae</taxon>
        <taxon>Caenorhabditis</taxon>
    </lineage>
</organism>
<evidence type="ECO:0000259" key="29">
    <source>
        <dbReference type="PROSITE" id="PS50011"/>
    </source>
</evidence>
<evidence type="ECO:0000256" key="9">
    <source>
        <dbReference type="ARBA" id="ARBA00022516"/>
    </source>
</evidence>
<dbReference type="Proteomes" id="UP000008068">
    <property type="component" value="Unassembled WGS sequence"/>
</dbReference>
<dbReference type="EC" id="2.7.10.2" evidence="5"/>
<evidence type="ECO:0000256" key="4">
    <source>
        <dbReference type="ARBA" id="ARBA00010682"/>
    </source>
</evidence>
<evidence type="ECO:0000313" key="33">
    <source>
        <dbReference type="Proteomes" id="UP000008068"/>
    </source>
</evidence>
<keyword evidence="17" id="KW-0829">Tyrosine-protein kinase</keyword>
<dbReference type="InterPro" id="IPR008266">
    <property type="entry name" value="Tyr_kinase_AS"/>
</dbReference>
<feature type="compositionally biased region" description="Low complexity" evidence="26">
    <location>
        <begin position="427"/>
        <end position="444"/>
    </location>
</feature>
<comment type="pathway">
    <text evidence="2">Phospholipid metabolism; phosphatidylglycerol biosynthesis; phosphatidylglycerol from CDP-diacylglycerol: step 1/2.</text>
</comment>
<dbReference type="GO" id="GO:0032049">
    <property type="term" value="P:cardiolipin biosynthetic process"/>
    <property type="evidence" value="ECO:0007669"/>
    <property type="project" value="InterPro"/>
</dbReference>
<dbReference type="Pfam" id="PF07714">
    <property type="entry name" value="PK_Tyr_Ser-Thr"/>
    <property type="match status" value="1"/>
</dbReference>
<dbReference type="Gene3D" id="1.10.510.10">
    <property type="entry name" value="Transferase(Phosphotransferase) domain 1"/>
    <property type="match status" value="1"/>
</dbReference>
<dbReference type="InterPro" id="IPR016270">
    <property type="entry name" value="PGS1"/>
</dbReference>
<evidence type="ECO:0000259" key="31">
    <source>
        <dbReference type="PROSITE" id="PS51339"/>
    </source>
</evidence>
<evidence type="ECO:0000256" key="19">
    <source>
        <dbReference type="ARBA" id="ARBA00023264"/>
    </source>
</evidence>
<dbReference type="SUPFAM" id="SSF52799">
    <property type="entry name" value="(Phosphotyrosine protein) phosphatases II"/>
    <property type="match status" value="1"/>
</dbReference>
<evidence type="ECO:0000256" key="13">
    <source>
        <dbReference type="ARBA" id="ARBA00022777"/>
    </source>
</evidence>
<feature type="domain" description="SH3" evidence="28">
    <location>
        <begin position="525"/>
        <end position="592"/>
    </location>
</feature>
<comment type="similarity">
    <text evidence="4">Belongs to the CDP-alcohol phosphatidyltransferase class-II family.</text>
</comment>
<dbReference type="PANTHER" id="PTHR12586">
    <property type="entry name" value="CDP-DIACYLGLYCEROL--SERINE O-PHOSPHATIDYLTRANSFERASE"/>
    <property type="match status" value="1"/>
</dbReference>
<evidence type="ECO:0000259" key="30">
    <source>
        <dbReference type="PROSITE" id="PS50035"/>
    </source>
</evidence>
<keyword evidence="33" id="KW-1185">Reference proteome</keyword>
<dbReference type="PRINTS" id="PR00401">
    <property type="entry name" value="SH2DOMAIN"/>
</dbReference>
<dbReference type="GO" id="GO:0004715">
    <property type="term" value="F:non-membrane spanning protein tyrosine kinase activity"/>
    <property type="evidence" value="ECO:0007669"/>
    <property type="project" value="UniProtKB-EC"/>
</dbReference>
<comment type="catalytic activity">
    <reaction evidence="21">
        <text>a CDP-1,2-diacyl-sn-glycerol + sn-glycerol 3-phosphate = a 1,2-diacyl-sn-glycero-3-phospho-(1'-sn-glycero-3'-phosphate) + CMP + H(+)</text>
        <dbReference type="Rhea" id="RHEA:12593"/>
        <dbReference type="ChEBI" id="CHEBI:15378"/>
        <dbReference type="ChEBI" id="CHEBI:57597"/>
        <dbReference type="ChEBI" id="CHEBI:58332"/>
        <dbReference type="ChEBI" id="CHEBI:60110"/>
        <dbReference type="ChEBI" id="CHEBI:60377"/>
        <dbReference type="EC" id="2.7.8.5"/>
    </reaction>
</comment>
<evidence type="ECO:0000256" key="17">
    <source>
        <dbReference type="ARBA" id="ARBA00023137"/>
    </source>
</evidence>
<protein>
    <recommendedName>
        <fullName evidence="7">CDP-diacylglycerol--glycerol-3-phosphate 3-phosphatidyltransferase, mitochondrial</fullName>
        <ecNumber evidence="5">2.7.10.2</ecNumber>
        <ecNumber evidence="6">2.7.8.5</ecNumber>
    </recommendedName>
    <alternativeName>
        <fullName evidence="20">Phosphatidylglycerophosphate synthase 1</fullName>
    </alternativeName>
</protein>
<dbReference type="EC" id="2.7.8.5" evidence="6"/>
<dbReference type="InterPro" id="IPR001452">
    <property type="entry name" value="SH3_domain"/>
</dbReference>
<comment type="catalytic activity">
    <reaction evidence="22">
        <text>L-tyrosyl-[protein] + ATP = O-phospho-L-tyrosyl-[protein] + ADP + H(+)</text>
        <dbReference type="Rhea" id="RHEA:10596"/>
        <dbReference type="Rhea" id="RHEA-COMP:10136"/>
        <dbReference type="Rhea" id="RHEA-COMP:20101"/>
        <dbReference type="ChEBI" id="CHEBI:15378"/>
        <dbReference type="ChEBI" id="CHEBI:30616"/>
        <dbReference type="ChEBI" id="CHEBI:46858"/>
        <dbReference type="ChEBI" id="CHEBI:61978"/>
        <dbReference type="ChEBI" id="CHEBI:456216"/>
        <dbReference type="EC" id="2.7.10.2"/>
    </reaction>
</comment>
<evidence type="ECO:0000256" key="26">
    <source>
        <dbReference type="SAM" id="MobiDB-lite"/>
    </source>
</evidence>
<keyword evidence="19" id="KW-1208">Phospholipid metabolism</keyword>
<accession>G0P6D4</accession>
<dbReference type="InterPro" id="IPR000980">
    <property type="entry name" value="SH2"/>
</dbReference>
<evidence type="ECO:0000256" key="14">
    <source>
        <dbReference type="ARBA" id="ARBA00022840"/>
    </source>
</evidence>
<keyword evidence="11" id="KW-0677">Repeat</keyword>
<dbReference type="InterPro" id="IPR000719">
    <property type="entry name" value="Prot_kinase_dom"/>
</dbReference>
<dbReference type="InterPro" id="IPR017441">
    <property type="entry name" value="Protein_kinase_ATP_BS"/>
</dbReference>
<dbReference type="InterPro" id="IPR029021">
    <property type="entry name" value="Prot-tyrosine_phosphatase-like"/>
</dbReference>
<dbReference type="PROSITE" id="PS50011">
    <property type="entry name" value="PROTEIN_KINASE_DOM"/>
    <property type="match status" value="1"/>
</dbReference>
<feature type="domain" description="Protein kinase" evidence="29">
    <location>
        <begin position="763"/>
        <end position="1015"/>
    </location>
</feature>
<dbReference type="HOGENOM" id="CLU_002923_0_0_1"/>
<dbReference type="SMART" id="SM00155">
    <property type="entry name" value="PLDc"/>
    <property type="match status" value="2"/>
</dbReference>
<gene>
    <name evidence="32" type="primary">Cbn-csk-1</name>
    <name evidence="32" type="ORF">CAEBREN_01669</name>
</gene>
<keyword evidence="9" id="KW-0444">Lipid biosynthesis</keyword>
<dbReference type="SUPFAM" id="SSF55550">
    <property type="entry name" value="SH2 domain"/>
    <property type="match status" value="1"/>
</dbReference>
<evidence type="ECO:0000259" key="27">
    <source>
        <dbReference type="PROSITE" id="PS50001"/>
    </source>
</evidence>
<reference evidence="33" key="1">
    <citation type="submission" date="2011-07" db="EMBL/GenBank/DDBJ databases">
        <authorList>
            <consortium name="Caenorhabditis brenneri Sequencing and Analysis Consortium"/>
            <person name="Wilson R.K."/>
        </authorList>
    </citation>
    <scope>NUCLEOTIDE SEQUENCE [LARGE SCALE GENOMIC DNA]</scope>
    <source>
        <strain evidence="33">PB2801</strain>
    </source>
</reference>
<evidence type="ECO:0000259" key="28">
    <source>
        <dbReference type="PROSITE" id="PS50002"/>
    </source>
</evidence>
<dbReference type="PROSITE" id="PS50001">
    <property type="entry name" value="SH2"/>
    <property type="match status" value="1"/>
</dbReference>
<evidence type="ECO:0000256" key="20">
    <source>
        <dbReference type="ARBA" id="ARBA00030176"/>
    </source>
</evidence>
<dbReference type="SUPFAM" id="SSF56024">
    <property type="entry name" value="Phospholipase D/nuclease"/>
    <property type="match status" value="2"/>
</dbReference>
<dbReference type="CDD" id="cd09137">
    <property type="entry name" value="PLDc_PGS1_euk_2"/>
    <property type="match status" value="1"/>
</dbReference>
<dbReference type="UniPathway" id="UPA00084">
    <property type="reaction ID" value="UER00503"/>
</dbReference>